<dbReference type="SUPFAM" id="SSF52799">
    <property type="entry name" value="(Phosphotyrosine protein) phosphatases II"/>
    <property type="match status" value="1"/>
</dbReference>
<keyword evidence="2" id="KW-1185">Reference proteome</keyword>
<dbReference type="InterPro" id="IPR029021">
    <property type="entry name" value="Prot-tyrosine_phosphatase-like"/>
</dbReference>
<organism evidence="1 2">
    <name type="scientific">Micromonospora citrea</name>
    <dbReference type="NCBI Taxonomy" id="47855"/>
    <lineage>
        <taxon>Bacteria</taxon>
        <taxon>Bacillati</taxon>
        <taxon>Actinomycetota</taxon>
        <taxon>Actinomycetes</taxon>
        <taxon>Micromonosporales</taxon>
        <taxon>Micromonosporaceae</taxon>
        <taxon>Micromonospora</taxon>
    </lineage>
</organism>
<evidence type="ECO:0000313" key="2">
    <source>
        <dbReference type="Proteomes" id="UP000199001"/>
    </source>
</evidence>
<accession>A0A1C6VWK5</accession>
<dbReference type="AlphaFoldDB" id="A0A1C6VWK5"/>
<name>A0A1C6VWK5_9ACTN</name>
<gene>
    <name evidence="1" type="ORF">GA0070606_5344</name>
</gene>
<dbReference type="OrthoDB" id="9806482at2"/>
<sequence length="142" mass="15302">MAGLRALAVVVCLLTAAEPCELGLDGGRDAARRAGLDFVWLPVADRGVADAAAFLPVLGDLVHRLDRGHHVVAHCRFRIGRASLLAAALLTAHGCDPDRAWKLISAAGGHRVPDTDDQRNWIRQYVLIGRREGRDPRSGARS</sequence>
<evidence type="ECO:0000313" key="1">
    <source>
        <dbReference type="EMBL" id="SCL70270.1"/>
    </source>
</evidence>
<dbReference type="RefSeq" id="WP_091105578.1">
    <property type="nucleotide sequence ID" value="NZ_FMHZ01000002.1"/>
</dbReference>
<reference evidence="2" key="1">
    <citation type="submission" date="2016-06" db="EMBL/GenBank/DDBJ databases">
        <authorList>
            <person name="Varghese N."/>
            <person name="Submissions Spin"/>
        </authorList>
    </citation>
    <scope>NUCLEOTIDE SEQUENCE [LARGE SCALE GENOMIC DNA]</scope>
    <source>
        <strain evidence="2">DSM 43903</strain>
    </source>
</reference>
<protein>
    <submittedName>
        <fullName evidence="1">Protein tyrosine phosphatase</fullName>
    </submittedName>
</protein>
<dbReference type="EMBL" id="FMHZ01000002">
    <property type="protein sequence ID" value="SCL70270.1"/>
    <property type="molecule type" value="Genomic_DNA"/>
</dbReference>
<proteinExistence type="predicted"/>
<dbReference type="STRING" id="47855.GA0070606_5344"/>
<dbReference type="Gene3D" id="3.90.190.10">
    <property type="entry name" value="Protein tyrosine phosphatase superfamily"/>
    <property type="match status" value="1"/>
</dbReference>
<dbReference type="Proteomes" id="UP000199001">
    <property type="component" value="Unassembled WGS sequence"/>
</dbReference>